<keyword evidence="1" id="KW-1133">Transmembrane helix</keyword>
<feature type="transmembrane region" description="Helical" evidence="1">
    <location>
        <begin position="550"/>
        <end position="570"/>
    </location>
</feature>
<evidence type="ECO:0000256" key="2">
    <source>
        <dbReference type="SAM" id="SignalP"/>
    </source>
</evidence>
<accession>A0A226D6U1</accession>
<evidence type="ECO:0000313" key="4">
    <source>
        <dbReference type="Proteomes" id="UP000198287"/>
    </source>
</evidence>
<evidence type="ECO:0000313" key="3">
    <source>
        <dbReference type="EMBL" id="OXA40863.1"/>
    </source>
</evidence>
<dbReference type="Proteomes" id="UP000198287">
    <property type="component" value="Unassembled WGS sequence"/>
</dbReference>
<feature type="transmembrane region" description="Helical" evidence="1">
    <location>
        <begin position="341"/>
        <end position="358"/>
    </location>
</feature>
<proteinExistence type="predicted"/>
<dbReference type="AlphaFoldDB" id="A0A226D6U1"/>
<feature type="chain" id="PRO_5013279727" evidence="2">
    <location>
        <begin position="29"/>
        <end position="602"/>
    </location>
</feature>
<reference evidence="3 4" key="1">
    <citation type="submission" date="2015-12" db="EMBL/GenBank/DDBJ databases">
        <title>The genome of Folsomia candida.</title>
        <authorList>
            <person name="Faddeeva A."/>
            <person name="Derks M.F."/>
            <person name="Anvar Y."/>
            <person name="Smit S."/>
            <person name="Van Straalen N."/>
            <person name="Roelofs D."/>
        </authorList>
    </citation>
    <scope>NUCLEOTIDE SEQUENCE [LARGE SCALE GENOMIC DNA]</scope>
    <source>
        <strain evidence="3 4">VU population</strain>
        <tissue evidence="3">Whole body</tissue>
    </source>
</reference>
<gene>
    <name evidence="3" type="ORF">Fcan01_24204</name>
</gene>
<name>A0A226D6U1_FOLCA</name>
<organism evidence="3 4">
    <name type="scientific">Folsomia candida</name>
    <name type="common">Springtail</name>
    <dbReference type="NCBI Taxonomy" id="158441"/>
    <lineage>
        <taxon>Eukaryota</taxon>
        <taxon>Metazoa</taxon>
        <taxon>Ecdysozoa</taxon>
        <taxon>Arthropoda</taxon>
        <taxon>Hexapoda</taxon>
        <taxon>Collembola</taxon>
        <taxon>Entomobryomorpha</taxon>
        <taxon>Isotomoidea</taxon>
        <taxon>Isotomidae</taxon>
        <taxon>Proisotominae</taxon>
        <taxon>Folsomia</taxon>
    </lineage>
</organism>
<keyword evidence="3" id="KW-0675">Receptor</keyword>
<keyword evidence="1" id="KW-0812">Transmembrane</keyword>
<keyword evidence="4" id="KW-1185">Reference proteome</keyword>
<protein>
    <submittedName>
        <fullName evidence="3">Glutamate receptor U1</fullName>
    </submittedName>
</protein>
<feature type="signal peptide" evidence="2">
    <location>
        <begin position="1"/>
        <end position="28"/>
    </location>
</feature>
<dbReference type="EMBL" id="LNIX01000031">
    <property type="protein sequence ID" value="OXA40863.1"/>
    <property type="molecule type" value="Genomic_DNA"/>
</dbReference>
<comment type="caution">
    <text evidence="3">The sequence shown here is derived from an EMBL/GenBank/DDBJ whole genome shotgun (WGS) entry which is preliminary data.</text>
</comment>
<sequence>MPCKNLTLLFLKIFPILLILSLRTLTAGSKVDPIRRNDYLHVDKDCDFQLFYSDITSRENYGYARHSTNPITIFRTILQKPFPISPKWVHNIGSAVMSRVGKCKISLLFPPFLKDSNFVLKKWFEVAQSQSLLILEKSKEHSLMWMTCMRNVYIVVVMASLSRSEQEKLFHNERTLYTNIAYAFHSKDKTKFCVVPPVLSRVRCKSIERTRRDSLVMQFKALTSAPEGWILQGFYETTGRVLIATRGKRPAESNPFASGSTLKALVSLARIAFHQANLTILEIRIRGIIPNEAFLSVHQFDRANWMGSPQIVISKFVGYQFLTYYAEQFITFNFYVTPFKLEVWIGLLAAICILLLGSEMSKKFANFGNTSFSAWLFILANIFEENGFVPKSFEKSKFYRLTFGCWGLMALILTNCYIGLMISDLNAPLRGNVPTTFQDLICDKGIRAESYGKAREDNLTTVWFQKHFGNFMQFWVHNDAYDDVLNPIPYGWMFENTGVSKVPRYFKSVLESGIHDRIEKEAQRRRFVHRKPAVEFKFAANFSLGLDSGIVTLFVLCAVVVGAGLCRFLVECRLLLGEKVVRGRKFWIMVCKRVKRVVNLKL</sequence>
<keyword evidence="1" id="KW-0472">Membrane</keyword>
<keyword evidence="2" id="KW-0732">Signal</keyword>
<feature type="transmembrane region" description="Helical" evidence="1">
    <location>
        <begin position="403"/>
        <end position="422"/>
    </location>
</feature>
<evidence type="ECO:0000256" key="1">
    <source>
        <dbReference type="SAM" id="Phobius"/>
    </source>
</evidence>